<dbReference type="AlphaFoldDB" id="A0A1B0BHN7"/>
<name>A0A1B0BHN7_9MUSC</name>
<dbReference type="EMBL" id="JXJN01014475">
    <property type="status" value="NOT_ANNOTATED_CDS"/>
    <property type="molecule type" value="Genomic_DNA"/>
</dbReference>
<keyword evidence="3" id="KW-1185">Reference proteome</keyword>
<organism evidence="2 3">
    <name type="scientific">Glossina palpalis gambiensis</name>
    <dbReference type="NCBI Taxonomy" id="67801"/>
    <lineage>
        <taxon>Eukaryota</taxon>
        <taxon>Metazoa</taxon>
        <taxon>Ecdysozoa</taxon>
        <taxon>Arthropoda</taxon>
        <taxon>Hexapoda</taxon>
        <taxon>Insecta</taxon>
        <taxon>Pterygota</taxon>
        <taxon>Neoptera</taxon>
        <taxon>Endopterygota</taxon>
        <taxon>Diptera</taxon>
        <taxon>Brachycera</taxon>
        <taxon>Muscomorpha</taxon>
        <taxon>Hippoboscoidea</taxon>
        <taxon>Glossinidae</taxon>
        <taxon>Glossina</taxon>
    </lineage>
</organism>
<feature type="region of interest" description="Disordered" evidence="1">
    <location>
        <begin position="131"/>
        <end position="162"/>
    </location>
</feature>
<dbReference type="VEuPathDB" id="VectorBase:GPPI030430"/>
<evidence type="ECO:0000256" key="1">
    <source>
        <dbReference type="SAM" id="MobiDB-lite"/>
    </source>
</evidence>
<feature type="compositionally biased region" description="Basic and acidic residues" evidence="1">
    <location>
        <begin position="131"/>
        <end position="156"/>
    </location>
</feature>
<dbReference type="Proteomes" id="UP000092460">
    <property type="component" value="Unassembled WGS sequence"/>
</dbReference>
<evidence type="ECO:0000313" key="2">
    <source>
        <dbReference type="EnsemblMetazoa" id="GPPI030430-PA"/>
    </source>
</evidence>
<sequence>MESDNSTVIRRDSAKHKTSNVAELFECKTANKSTKAVDDGDCGDDGINMAMGSELNDDTTPLLASTPKAANSNGKSLHRFFGNCVKNNFFNIAKEAPKCLSSNNPYMQLRPQLHTTHKHLSSELREKILEMSKRSSASDETNELTHEEQETTRSKQDDDEVNRANYYEVSKSNKNCYQQLSLATCAPLKLQNDFVDNMKSASGGEVNNATFVISQNTIELNSKANDRNDERIKQKPQNANSVKRMKWTINDDNNFEFADDKEQCDNMNHSKNEKDIGTVATDIQPIKERINFFNKLTNNYKDIKSKFIKQSTKHKINPNNRIAPPDTPTHALGGYVITPQRLTEIRSYFMYWFFDQDMYEGRGDYQYDIHVSTTQIHKNLNFQLPFFGFRFNYTRVSLNGYLEFSDPPEYYTYPLVFPIKDWPKKNDPSFIGIFFSKCRVGRIYATDIDQRTPGVYFRSIMPGVGFSSALPLNGKRALDKKTLKDPEEKMKKALSAWY</sequence>
<dbReference type="STRING" id="67801.A0A1B0BHN7"/>
<dbReference type="EMBL" id="JXJN01014477">
    <property type="status" value="NOT_ANNOTATED_CDS"/>
    <property type="molecule type" value="Genomic_DNA"/>
</dbReference>
<reference evidence="2" key="2">
    <citation type="submission" date="2020-05" db="UniProtKB">
        <authorList>
            <consortium name="EnsemblMetazoa"/>
        </authorList>
    </citation>
    <scope>IDENTIFICATION</scope>
    <source>
        <strain evidence="2">IAEA</strain>
    </source>
</reference>
<evidence type="ECO:0000313" key="3">
    <source>
        <dbReference type="Proteomes" id="UP000092460"/>
    </source>
</evidence>
<protein>
    <submittedName>
        <fullName evidence="2">Uncharacterized protein</fullName>
    </submittedName>
</protein>
<proteinExistence type="predicted"/>
<accession>A0A1B0BHN7</accession>
<dbReference type="EnsemblMetazoa" id="GPPI030430-RA">
    <property type="protein sequence ID" value="GPPI030430-PA"/>
    <property type="gene ID" value="GPPI030430"/>
</dbReference>
<dbReference type="EMBL" id="JXJN01014476">
    <property type="status" value="NOT_ANNOTATED_CDS"/>
    <property type="molecule type" value="Genomic_DNA"/>
</dbReference>
<reference evidence="3" key="1">
    <citation type="submission" date="2015-01" db="EMBL/GenBank/DDBJ databases">
        <authorList>
            <person name="Aksoy S."/>
            <person name="Warren W."/>
            <person name="Wilson R.K."/>
        </authorList>
    </citation>
    <scope>NUCLEOTIDE SEQUENCE [LARGE SCALE GENOMIC DNA]</scope>
    <source>
        <strain evidence="3">IAEA</strain>
    </source>
</reference>